<reference evidence="1 2" key="1">
    <citation type="submission" date="2020-08" db="EMBL/GenBank/DDBJ databases">
        <title>Genomic Encyclopedia of Type Strains, Phase IV (KMG-IV): sequencing the most valuable type-strain genomes for metagenomic binning, comparative biology and taxonomic classification.</title>
        <authorList>
            <person name="Goeker M."/>
        </authorList>
    </citation>
    <scope>NUCLEOTIDE SEQUENCE [LARGE SCALE GENOMIC DNA]</scope>
    <source>
        <strain evidence="1 2">DSM 102044</strain>
    </source>
</reference>
<proteinExistence type="predicted"/>
<protein>
    <submittedName>
        <fullName evidence="1">Uncharacterized protein</fullName>
    </submittedName>
</protein>
<dbReference type="Proteomes" id="UP000588604">
    <property type="component" value="Unassembled WGS sequence"/>
</dbReference>
<sequence length="514" mass="58653">MLFLVTSFLFTSCIEEPEAPKIQTVENDQLVKIKAWFEENKTKLRLPERGSNFRSESQELILPFFEKEPDWDKFHHYYFPDGREVFEVSLENATKYFPKSFLDSFPDQDASKFIVQNIMFIKDVASDRFDPLIARYYPGDEYSKSKMKKIFFSGINEYWSGRIDIFTYDEHHFVGFEVFESEIKKSIRYGVNNNLNSRIAGDCQVYTREVVWVSNEPGDPEDDPYGYGTTYHSLTITEVSCTGSMGENPPQGTIYIDGDPYYEFGNGEEGCPDCDYIIPVISDPGSIILNQLTNPCASGILKQLLKTSNIKSSVGHLNQMNEIVQLLNNANDFDFIVKNGDLANGTQREIVFNLSTGKNEVTINLNNAYLESATRLSIARTILHESIHAYLLYVGCAPQDEGIFYNVMMNYAYSEGLIMNDIHHGLMSQFVDAIGYSLNEWNSKYGGANSIPRGYFDDIAWGGLSAKSFINETGQYVWYPSFNVLITSESERIRIHNNIVHELKNDEYAKSDPC</sequence>
<dbReference type="AlphaFoldDB" id="A0A841MW24"/>
<evidence type="ECO:0000313" key="1">
    <source>
        <dbReference type="EMBL" id="MBB6326808.1"/>
    </source>
</evidence>
<dbReference type="RefSeq" id="WP_184495385.1">
    <property type="nucleotide sequence ID" value="NZ_JACIJO010000002.1"/>
</dbReference>
<dbReference type="EMBL" id="JACIJO010000002">
    <property type="protein sequence ID" value="MBB6326808.1"/>
    <property type="molecule type" value="Genomic_DNA"/>
</dbReference>
<comment type="caution">
    <text evidence="1">The sequence shown here is derived from an EMBL/GenBank/DDBJ whole genome shotgun (WGS) entry which is preliminary data.</text>
</comment>
<organism evidence="1 2">
    <name type="scientific">Algoriphagus iocasae</name>
    <dbReference type="NCBI Taxonomy" id="1836499"/>
    <lineage>
        <taxon>Bacteria</taxon>
        <taxon>Pseudomonadati</taxon>
        <taxon>Bacteroidota</taxon>
        <taxon>Cytophagia</taxon>
        <taxon>Cytophagales</taxon>
        <taxon>Cyclobacteriaceae</taxon>
        <taxon>Algoriphagus</taxon>
    </lineage>
</organism>
<gene>
    <name evidence="1" type="ORF">FHS59_002436</name>
</gene>
<accession>A0A841MW24</accession>
<keyword evidence="2" id="KW-1185">Reference proteome</keyword>
<evidence type="ECO:0000313" key="2">
    <source>
        <dbReference type="Proteomes" id="UP000588604"/>
    </source>
</evidence>
<name>A0A841MW24_9BACT</name>